<gene>
    <name evidence="2" type="ORF">FTUN_1707</name>
</gene>
<evidence type="ECO:0000313" key="2">
    <source>
        <dbReference type="EMBL" id="QJW94188.1"/>
    </source>
</evidence>
<evidence type="ECO:0000313" key="3">
    <source>
        <dbReference type="Proteomes" id="UP000503447"/>
    </source>
</evidence>
<keyword evidence="1" id="KW-1133">Transmembrane helix</keyword>
<keyword evidence="3" id="KW-1185">Reference proteome</keyword>
<dbReference type="KEGG" id="ftj:FTUN_1707"/>
<sequence length="81" mass="9066">MTAVLAWIVKVLLSLVVVICVFVGATGFFLHVFNTVIWSLRALDGIRERKHQRVLELLDKQIVADKAKWPAAEQAPLPVSE</sequence>
<keyword evidence="1" id="KW-0812">Transmembrane</keyword>
<dbReference type="EMBL" id="CP053452">
    <property type="protein sequence ID" value="QJW94188.1"/>
    <property type="molecule type" value="Genomic_DNA"/>
</dbReference>
<feature type="transmembrane region" description="Helical" evidence="1">
    <location>
        <begin position="12"/>
        <end position="40"/>
    </location>
</feature>
<accession>A0A6M5YJN1</accession>
<organism evidence="2 3">
    <name type="scientific">Frigoriglobus tundricola</name>
    <dbReference type="NCBI Taxonomy" id="2774151"/>
    <lineage>
        <taxon>Bacteria</taxon>
        <taxon>Pseudomonadati</taxon>
        <taxon>Planctomycetota</taxon>
        <taxon>Planctomycetia</taxon>
        <taxon>Gemmatales</taxon>
        <taxon>Gemmataceae</taxon>
        <taxon>Frigoriglobus</taxon>
    </lineage>
</organism>
<name>A0A6M5YJN1_9BACT</name>
<dbReference type="Proteomes" id="UP000503447">
    <property type="component" value="Chromosome"/>
</dbReference>
<dbReference type="AlphaFoldDB" id="A0A6M5YJN1"/>
<keyword evidence="1" id="KW-0472">Membrane</keyword>
<reference evidence="3" key="1">
    <citation type="submission" date="2020-05" db="EMBL/GenBank/DDBJ databases">
        <title>Frigoriglobus tundricola gen. nov., sp. nov., a psychrotolerant cellulolytic planctomycete of the family Gemmataceae with two divergent copies of 16S rRNA gene.</title>
        <authorList>
            <person name="Kulichevskaya I.S."/>
            <person name="Ivanova A.A."/>
            <person name="Naumoff D.G."/>
            <person name="Beletsky A.V."/>
            <person name="Rijpstra W.I.C."/>
            <person name="Sinninghe Damste J.S."/>
            <person name="Mardanov A.V."/>
            <person name="Ravin N.V."/>
            <person name="Dedysh S.N."/>
        </authorList>
    </citation>
    <scope>NUCLEOTIDE SEQUENCE [LARGE SCALE GENOMIC DNA]</scope>
    <source>
        <strain evidence="3">PL17</strain>
    </source>
</reference>
<protein>
    <submittedName>
        <fullName evidence="2">Uncharacterized protein</fullName>
    </submittedName>
</protein>
<proteinExistence type="predicted"/>
<evidence type="ECO:0000256" key="1">
    <source>
        <dbReference type="SAM" id="Phobius"/>
    </source>
</evidence>